<gene>
    <name evidence="8" type="ORF">LSG31_01005</name>
</gene>
<evidence type="ECO:0000256" key="2">
    <source>
        <dbReference type="ARBA" id="ARBA00022748"/>
    </source>
</evidence>
<dbReference type="InterPro" id="IPR012336">
    <property type="entry name" value="Thioredoxin-like_fold"/>
</dbReference>
<feature type="domain" description="Thioredoxin" evidence="7">
    <location>
        <begin position="50"/>
        <end position="180"/>
    </location>
</feature>
<dbReference type="CDD" id="cd02966">
    <property type="entry name" value="TlpA_like_family"/>
    <property type="match status" value="1"/>
</dbReference>
<dbReference type="InterPro" id="IPR050553">
    <property type="entry name" value="Thioredoxin_ResA/DsbE_sf"/>
</dbReference>
<dbReference type="Proteomes" id="UP000830167">
    <property type="component" value="Chromosome"/>
</dbReference>
<keyword evidence="5" id="KW-0676">Redox-active center</keyword>
<keyword evidence="9" id="KW-1185">Reference proteome</keyword>
<dbReference type="EMBL" id="CP089291">
    <property type="protein sequence ID" value="UOF90897.1"/>
    <property type="molecule type" value="Genomic_DNA"/>
</dbReference>
<evidence type="ECO:0000313" key="8">
    <source>
        <dbReference type="EMBL" id="UOF90897.1"/>
    </source>
</evidence>
<evidence type="ECO:0000313" key="9">
    <source>
        <dbReference type="Proteomes" id="UP000830167"/>
    </source>
</evidence>
<organism evidence="8 9">
    <name type="scientific">Fodinisporobacter ferrooxydans</name>
    <dbReference type="NCBI Taxonomy" id="2901836"/>
    <lineage>
        <taxon>Bacteria</taxon>
        <taxon>Bacillati</taxon>
        <taxon>Bacillota</taxon>
        <taxon>Bacilli</taxon>
        <taxon>Bacillales</taxon>
        <taxon>Alicyclobacillaceae</taxon>
        <taxon>Fodinisporobacter</taxon>
    </lineage>
</organism>
<dbReference type="RefSeq" id="WP_347437592.1">
    <property type="nucleotide sequence ID" value="NZ_CP089291.1"/>
</dbReference>
<dbReference type="Gene3D" id="3.40.30.10">
    <property type="entry name" value="Glutaredoxin"/>
    <property type="match status" value="1"/>
</dbReference>
<sequence length="180" mass="19667">MKRILIVMILIVAVAGIGFASSKFIHRASSATTQPAKQTATKQTDAKTQQQQAVSVSNLSMTDINGKPVKIDPNKLTVLHFMVTSCSTCLPTEETLTKFQNQNNVQLISIDVDPQNDNADSIQTFKKATGATWPYVMDTNQSLIQQFHITELDTVIVLHHGQVIYKGVAPSSADLKKVLA</sequence>
<dbReference type="PANTHER" id="PTHR42852">
    <property type="entry name" value="THIOL:DISULFIDE INTERCHANGE PROTEIN DSBE"/>
    <property type="match status" value="1"/>
</dbReference>
<proteinExistence type="predicted"/>
<protein>
    <submittedName>
        <fullName evidence="8">TlpA family protein disulfide reductase</fullName>
    </submittedName>
</protein>
<keyword evidence="2" id="KW-0201">Cytochrome c-type biogenesis</keyword>
<evidence type="ECO:0000256" key="1">
    <source>
        <dbReference type="ARBA" id="ARBA00004196"/>
    </source>
</evidence>
<keyword evidence="3" id="KW-0812">Transmembrane</keyword>
<dbReference type="Pfam" id="PF13905">
    <property type="entry name" value="Thioredoxin_8"/>
    <property type="match status" value="1"/>
</dbReference>
<keyword evidence="3" id="KW-0735">Signal-anchor</keyword>
<reference evidence="8" key="1">
    <citation type="submission" date="2021-12" db="EMBL/GenBank/DDBJ databases">
        <title>Alicyclobacillaceae gen. nov., sp. nov., isolated from chalcocite enrichment system.</title>
        <authorList>
            <person name="Jiang Z."/>
        </authorList>
    </citation>
    <scope>NUCLEOTIDE SEQUENCE</scope>
    <source>
        <strain evidence="8">MYW30-H2</strain>
    </source>
</reference>
<evidence type="ECO:0000256" key="4">
    <source>
        <dbReference type="ARBA" id="ARBA00023157"/>
    </source>
</evidence>
<evidence type="ECO:0000256" key="5">
    <source>
        <dbReference type="ARBA" id="ARBA00023284"/>
    </source>
</evidence>
<accession>A0ABY4CK48</accession>
<comment type="subcellular location">
    <subcellularLocation>
        <location evidence="1">Cell envelope</location>
    </subcellularLocation>
</comment>
<dbReference type="PANTHER" id="PTHR42852:SF6">
    <property type="entry name" value="THIOL:DISULFIDE INTERCHANGE PROTEIN DSBE"/>
    <property type="match status" value="1"/>
</dbReference>
<evidence type="ECO:0000256" key="6">
    <source>
        <dbReference type="SAM" id="MobiDB-lite"/>
    </source>
</evidence>
<evidence type="ECO:0000259" key="7">
    <source>
        <dbReference type="PROSITE" id="PS51352"/>
    </source>
</evidence>
<name>A0ABY4CK48_9BACL</name>
<dbReference type="PROSITE" id="PS51352">
    <property type="entry name" value="THIOREDOXIN_2"/>
    <property type="match status" value="1"/>
</dbReference>
<feature type="region of interest" description="Disordered" evidence="6">
    <location>
        <begin position="31"/>
        <end position="52"/>
    </location>
</feature>
<keyword evidence="4" id="KW-1015">Disulfide bond</keyword>
<dbReference type="SUPFAM" id="SSF52833">
    <property type="entry name" value="Thioredoxin-like"/>
    <property type="match status" value="1"/>
</dbReference>
<evidence type="ECO:0000256" key="3">
    <source>
        <dbReference type="ARBA" id="ARBA00022968"/>
    </source>
</evidence>
<dbReference type="InterPro" id="IPR013766">
    <property type="entry name" value="Thioredoxin_domain"/>
</dbReference>
<dbReference type="InterPro" id="IPR036249">
    <property type="entry name" value="Thioredoxin-like_sf"/>
</dbReference>